<dbReference type="AlphaFoldDB" id="A0A7H9B2V1"/>
<dbReference type="GO" id="GO:0034599">
    <property type="term" value="P:cellular response to oxidative stress"/>
    <property type="evidence" value="ECO:0007669"/>
    <property type="project" value="TreeGrafter"/>
</dbReference>
<feature type="active site" evidence="8">
    <location>
        <position position="36"/>
    </location>
</feature>
<dbReference type="Gene3D" id="3.40.30.10">
    <property type="entry name" value="Glutaredoxin"/>
    <property type="match status" value="1"/>
</dbReference>
<evidence type="ECO:0000313" key="11">
    <source>
        <dbReference type="Proteomes" id="UP000509704"/>
    </source>
</evidence>
<evidence type="ECO:0000256" key="2">
    <source>
        <dbReference type="ARBA" id="ARBA00022559"/>
    </source>
</evidence>
<dbReference type="PANTHER" id="PTHR11592">
    <property type="entry name" value="GLUTATHIONE PEROXIDASE"/>
    <property type="match status" value="1"/>
</dbReference>
<dbReference type="PIRSF" id="PIRSF000303">
    <property type="entry name" value="Glutathion_perox"/>
    <property type="match status" value="1"/>
</dbReference>
<dbReference type="PROSITE" id="PS00460">
    <property type="entry name" value="GLUTATHIONE_PEROXID_1"/>
    <property type="match status" value="1"/>
</dbReference>
<keyword evidence="5" id="KW-1015">Disulfide bond</keyword>
<keyword evidence="2 9" id="KW-0575">Peroxidase</keyword>
<dbReference type="Pfam" id="PF00255">
    <property type="entry name" value="GSHPx"/>
    <property type="match status" value="1"/>
</dbReference>
<keyword evidence="4 9" id="KW-0560">Oxidoreductase</keyword>
<accession>A0A7H9B2V1</accession>
<dbReference type="InterPro" id="IPR036249">
    <property type="entry name" value="Thioredoxin-like_sf"/>
</dbReference>
<dbReference type="GO" id="GO:0140824">
    <property type="term" value="F:thioredoxin-dependent peroxiredoxin activity"/>
    <property type="evidence" value="ECO:0007669"/>
    <property type="project" value="UniProtKB-EC"/>
</dbReference>
<dbReference type="PRINTS" id="PR01011">
    <property type="entry name" value="GLUTPROXDASE"/>
</dbReference>
<evidence type="ECO:0000256" key="7">
    <source>
        <dbReference type="ARBA" id="ARBA00049091"/>
    </source>
</evidence>
<dbReference type="GeneID" id="59236540"/>
<dbReference type="InterPro" id="IPR029760">
    <property type="entry name" value="GPX_CS"/>
</dbReference>
<evidence type="ECO:0000256" key="6">
    <source>
        <dbReference type="ARBA" id="ARBA00023284"/>
    </source>
</evidence>
<dbReference type="OrthoDB" id="446890at2759"/>
<dbReference type="PANTHER" id="PTHR11592:SF78">
    <property type="entry name" value="GLUTATHIONE PEROXIDASE"/>
    <property type="match status" value="1"/>
</dbReference>
<protein>
    <recommendedName>
        <fullName evidence="9">Glutathione peroxidase</fullName>
    </recommendedName>
</protein>
<evidence type="ECO:0000256" key="5">
    <source>
        <dbReference type="ARBA" id="ARBA00023157"/>
    </source>
</evidence>
<evidence type="ECO:0000256" key="3">
    <source>
        <dbReference type="ARBA" id="ARBA00022862"/>
    </source>
</evidence>
<dbReference type="SUPFAM" id="SSF52833">
    <property type="entry name" value="Thioredoxin-like"/>
    <property type="match status" value="1"/>
</dbReference>
<dbReference type="GO" id="GO:0047066">
    <property type="term" value="F:phospholipid-hydroperoxide glutathione peroxidase activity"/>
    <property type="evidence" value="ECO:0007669"/>
    <property type="project" value="UniProtKB-ARBA"/>
</dbReference>
<dbReference type="InterPro" id="IPR029759">
    <property type="entry name" value="GPX_AS"/>
</dbReference>
<comment type="catalytic activity">
    <reaction evidence="7">
        <text>a hydroperoxide + [thioredoxin]-dithiol = an alcohol + [thioredoxin]-disulfide + H2O</text>
        <dbReference type="Rhea" id="RHEA:62620"/>
        <dbReference type="Rhea" id="RHEA-COMP:10698"/>
        <dbReference type="Rhea" id="RHEA-COMP:10700"/>
        <dbReference type="ChEBI" id="CHEBI:15377"/>
        <dbReference type="ChEBI" id="CHEBI:29950"/>
        <dbReference type="ChEBI" id="CHEBI:30879"/>
        <dbReference type="ChEBI" id="CHEBI:35924"/>
        <dbReference type="ChEBI" id="CHEBI:50058"/>
        <dbReference type="EC" id="1.11.1.24"/>
    </reaction>
</comment>
<dbReference type="EMBL" id="CP058607">
    <property type="protein sequence ID" value="QLG72817.1"/>
    <property type="molecule type" value="Genomic_DNA"/>
</dbReference>
<proteinExistence type="inferred from homology"/>
<dbReference type="FunFam" id="3.40.30.10:FF:000010">
    <property type="entry name" value="Glutathione peroxidase"/>
    <property type="match status" value="1"/>
</dbReference>
<keyword evidence="3" id="KW-0049">Antioxidant</keyword>
<reference evidence="10 11" key="1">
    <citation type="submission" date="2020-07" db="EMBL/GenBank/DDBJ databases">
        <title>The yeast mating-type switching endonuclease HO is a domesticated member of an unorthodox homing genetic element family.</title>
        <authorList>
            <person name="Coughlan A.Y."/>
            <person name="Lombardi L."/>
            <person name="Braun-Galleani S."/>
            <person name="Martos A.R."/>
            <person name="Galeote V."/>
            <person name="Bigey F."/>
            <person name="Dequin S."/>
            <person name="Byrne K.P."/>
            <person name="Wolfe K.H."/>
        </authorList>
    </citation>
    <scope>NUCLEOTIDE SEQUENCE [LARGE SCALE GENOMIC DNA]</scope>
    <source>
        <strain evidence="10 11">NRRL Y-6702</strain>
    </source>
</reference>
<dbReference type="PROSITE" id="PS00763">
    <property type="entry name" value="GLUTATHIONE_PEROXID_2"/>
    <property type="match status" value="1"/>
</dbReference>
<keyword evidence="6" id="KW-0676">Redox-active center</keyword>
<dbReference type="CDD" id="cd00340">
    <property type="entry name" value="GSH_Peroxidase"/>
    <property type="match status" value="1"/>
</dbReference>
<dbReference type="PROSITE" id="PS51355">
    <property type="entry name" value="GLUTATHIONE_PEROXID_3"/>
    <property type="match status" value="1"/>
</dbReference>
<evidence type="ECO:0000256" key="9">
    <source>
        <dbReference type="RuleBase" id="RU000499"/>
    </source>
</evidence>
<dbReference type="RefSeq" id="XP_037144544.1">
    <property type="nucleotide sequence ID" value="XM_037288649.1"/>
</dbReference>
<evidence type="ECO:0000256" key="4">
    <source>
        <dbReference type="ARBA" id="ARBA00023002"/>
    </source>
</evidence>
<dbReference type="KEGG" id="zmk:HG535_0D05260"/>
<evidence type="ECO:0000256" key="1">
    <source>
        <dbReference type="ARBA" id="ARBA00006926"/>
    </source>
</evidence>
<dbReference type="InterPro" id="IPR000889">
    <property type="entry name" value="Glutathione_peroxidase"/>
</dbReference>
<sequence>MSDFYKLCPFVRKNEPFPFTNLKGKVVLIVNVASKCGFTPQYEGLQELYKKYREQGLVVLAFPCNQFGAQEPGTDDQISDFCKINFGVTFPVLQKIDVNGSDASPVYEFLKSRKPGLLGFKGVKWNFEKFLVDRNGKVVSRFTCFTVPSMIEPAILELL</sequence>
<name>A0A7H9B2V1_ZYGMR</name>
<comment type="similarity">
    <text evidence="1 9">Belongs to the glutathione peroxidase family.</text>
</comment>
<dbReference type="GO" id="GO:0004602">
    <property type="term" value="F:glutathione peroxidase activity"/>
    <property type="evidence" value="ECO:0007669"/>
    <property type="project" value="UniProtKB-ARBA"/>
</dbReference>
<organism evidence="10 11">
    <name type="scientific">Zygotorulaspora mrakii</name>
    <name type="common">Zygosaccharomyces mrakii</name>
    <dbReference type="NCBI Taxonomy" id="42260"/>
    <lineage>
        <taxon>Eukaryota</taxon>
        <taxon>Fungi</taxon>
        <taxon>Dikarya</taxon>
        <taxon>Ascomycota</taxon>
        <taxon>Saccharomycotina</taxon>
        <taxon>Saccharomycetes</taxon>
        <taxon>Saccharomycetales</taxon>
        <taxon>Saccharomycetaceae</taxon>
        <taxon>Zygotorulaspora</taxon>
    </lineage>
</organism>
<evidence type="ECO:0000256" key="8">
    <source>
        <dbReference type="PIRSR" id="PIRSR000303-1"/>
    </source>
</evidence>
<keyword evidence="11" id="KW-1185">Reference proteome</keyword>
<dbReference type="Proteomes" id="UP000509704">
    <property type="component" value="Chromosome 4"/>
</dbReference>
<evidence type="ECO:0000313" key="10">
    <source>
        <dbReference type="EMBL" id="QLG72817.1"/>
    </source>
</evidence>
<gene>
    <name evidence="10" type="ORF">HG535_0D05260</name>
</gene>